<keyword evidence="9" id="KW-0256">Endoplasmic reticulum</keyword>
<evidence type="ECO:0000256" key="9">
    <source>
        <dbReference type="ARBA" id="ARBA00022824"/>
    </source>
</evidence>
<proteinExistence type="inferred from homology"/>
<evidence type="ECO:0000256" key="4">
    <source>
        <dbReference type="ARBA" id="ARBA00006739"/>
    </source>
</evidence>
<evidence type="ECO:0000256" key="14">
    <source>
        <dbReference type="SAM" id="Phobius"/>
    </source>
</evidence>
<reference evidence="18" key="1">
    <citation type="journal article" date="2019" name="Int. J. Syst. Evol. Microbiol.">
        <title>The Global Catalogue of Microorganisms (GCM) 10K type strain sequencing project: providing services to taxonomists for standard genome sequencing and annotation.</title>
        <authorList>
            <consortium name="The Broad Institute Genomics Platform"/>
            <consortium name="The Broad Institute Genome Sequencing Center for Infectious Disease"/>
            <person name="Wu L."/>
            <person name="Ma J."/>
        </authorList>
    </citation>
    <scope>NUCLEOTIDE SEQUENCE [LARGE SCALE GENOMIC DNA]</scope>
    <source>
        <strain evidence="18">JCM 6242</strain>
    </source>
</reference>
<evidence type="ECO:0000256" key="3">
    <source>
        <dbReference type="ARBA" id="ARBA00004922"/>
    </source>
</evidence>
<keyword evidence="7" id="KW-0808">Transferase</keyword>
<dbReference type="InterPro" id="IPR001173">
    <property type="entry name" value="Glyco_trans_2-like"/>
</dbReference>
<dbReference type="CDD" id="cd04188">
    <property type="entry name" value="DPG_synthase"/>
    <property type="match status" value="1"/>
</dbReference>
<dbReference type="Pfam" id="PF04138">
    <property type="entry name" value="GtrA_DPMS_TM"/>
    <property type="match status" value="1"/>
</dbReference>
<evidence type="ECO:0000313" key="17">
    <source>
        <dbReference type="EMBL" id="GAA2863814.1"/>
    </source>
</evidence>
<evidence type="ECO:0000256" key="13">
    <source>
        <dbReference type="ARBA" id="ARBA00045097"/>
    </source>
</evidence>
<dbReference type="SUPFAM" id="SSF53448">
    <property type="entry name" value="Nucleotide-diphospho-sugar transferases"/>
    <property type="match status" value="1"/>
</dbReference>
<evidence type="ECO:0000256" key="1">
    <source>
        <dbReference type="ARBA" id="ARBA00004141"/>
    </source>
</evidence>
<dbReference type="InterPro" id="IPR007267">
    <property type="entry name" value="GtrA_DPMS_TM"/>
</dbReference>
<gene>
    <name evidence="17" type="ORF">GCM10010517_22930</name>
</gene>
<evidence type="ECO:0000256" key="10">
    <source>
        <dbReference type="ARBA" id="ARBA00022968"/>
    </source>
</evidence>
<keyword evidence="10" id="KW-0735">Signal-anchor</keyword>
<dbReference type="Gene3D" id="3.90.550.10">
    <property type="entry name" value="Spore Coat Polysaccharide Biosynthesis Protein SpsA, Chain A"/>
    <property type="match status" value="1"/>
</dbReference>
<keyword evidence="18" id="KW-1185">Reference proteome</keyword>
<dbReference type="Pfam" id="PF00535">
    <property type="entry name" value="Glycos_transf_2"/>
    <property type="match status" value="1"/>
</dbReference>
<feature type="transmembrane region" description="Helical" evidence="14">
    <location>
        <begin position="361"/>
        <end position="382"/>
    </location>
</feature>
<feature type="domain" description="Glycosyltransferase 2-like" evidence="15">
    <location>
        <begin position="15"/>
        <end position="180"/>
    </location>
</feature>
<evidence type="ECO:0000256" key="2">
    <source>
        <dbReference type="ARBA" id="ARBA00004389"/>
    </source>
</evidence>
<evidence type="ECO:0000256" key="12">
    <source>
        <dbReference type="ARBA" id="ARBA00023136"/>
    </source>
</evidence>
<keyword evidence="8 14" id="KW-0812">Transmembrane</keyword>
<name>A0ABP6IAU9_9ACTN</name>
<comment type="catalytic activity">
    <reaction evidence="13">
        <text>a di-trans,poly-cis-dolichyl phosphate + UDP-alpha-D-glucose = a di-trans,poly-cis-dolichyl beta-D-glucosyl phosphate + UDP</text>
        <dbReference type="Rhea" id="RHEA:15401"/>
        <dbReference type="Rhea" id="RHEA-COMP:19498"/>
        <dbReference type="Rhea" id="RHEA-COMP:19502"/>
        <dbReference type="ChEBI" id="CHEBI:57525"/>
        <dbReference type="ChEBI" id="CHEBI:57683"/>
        <dbReference type="ChEBI" id="CHEBI:58223"/>
        <dbReference type="ChEBI" id="CHEBI:58885"/>
        <dbReference type="EC" id="2.4.1.117"/>
    </reaction>
    <physiologicalReaction direction="left-to-right" evidence="13">
        <dbReference type="Rhea" id="RHEA:15402"/>
    </physiologicalReaction>
</comment>
<keyword evidence="12 14" id="KW-0472">Membrane</keyword>
<feature type="transmembrane region" description="Helical" evidence="14">
    <location>
        <begin position="334"/>
        <end position="355"/>
    </location>
</feature>
<keyword evidence="11 14" id="KW-1133">Transmembrane helix</keyword>
<accession>A0ABP6IAU9</accession>
<dbReference type="InterPro" id="IPR029044">
    <property type="entry name" value="Nucleotide-diphossugar_trans"/>
</dbReference>
<sequence length="398" mass="43108">MKQLMAPARTRLVEIVVPVYNEQRVLAASVRRLHAYLTGTFPYGFRITIADNASTDATWQIAVGLSRELPHVRAVHLDAKGRGRALRKVWSESDADVVGYMDVDLSTDLDAFLPLVAPLLSGHSDLAIGTRLSKGANVVRGSKREFISRTYNLLLRSAMGARFSDAQCGFKAARTEIVQALLPAVEDEEWFFDTELLLLAERHGLRIHEVPVDWVDDPDSRVDIVKTAKDDLKGMARVARKTLSGAARIPVPPRVQRAQLPAGMARQLPAFAVVGVLCTLAHLGLFVTLRLVMPAVAANGVALFVTAVANTAANRRFTFGVTGRTGALRHQLEGGLAFLIGLLLSTGGLALLTLLAPGASAAAEVTAVIVTNGLATLVRFLLLRTWVFNPRRTEETGR</sequence>
<dbReference type="EMBL" id="BAAAVI010000013">
    <property type="protein sequence ID" value="GAA2863814.1"/>
    <property type="molecule type" value="Genomic_DNA"/>
</dbReference>
<dbReference type="Proteomes" id="UP001500831">
    <property type="component" value="Unassembled WGS sequence"/>
</dbReference>
<dbReference type="InterPro" id="IPR035518">
    <property type="entry name" value="DPG_synthase"/>
</dbReference>
<evidence type="ECO:0000256" key="7">
    <source>
        <dbReference type="ARBA" id="ARBA00022679"/>
    </source>
</evidence>
<dbReference type="PANTHER" id="PTHR10859:SF91">
    <property type="entry name" value="DOLICHYL-PHOSPHATE BETA-GLUCOSYLTRANSFERASE"/>
    <property type="match status" value="1"/>
</dbReference>
<dbReference type="PANTHER" id="PTHR10859">
    <property type="entry name" value="GLYCOSYL TRANSFERASE"/>
    <property type="match status" value="1"/>
</dbReference>
<keyword evidence="6" id="KW-0328">Glycosyltransferase</keyword>
<evidence type="ECO:0000256" key="5">
    <source>
        <dbReference type="ARBA" id="ARBA00012583"/>
    </source>
</evidence>
<evidence type="ECO:0000256" key="6">
    <source>
        <dbReference type="ARBA" id="ARBA00022676"/>
    </source>
</evidence>
<evidence type="ECO:0000259" key="15">
    <source>
        <dbReference type="Pfam" id="PF00535"/>
    </source>
</evidence>
<feature type="transmembrane region" description="Helical" evidence="14">
    <location>
        <begin position="295"/>
        <end position="313"/>
    </location>
</feature>
<evidence type="ECO:0000256" key="8">
    <source>
        <dbReference type="ARBA" id="ARBA00022692"/>
    </source>
</evidence>
<organism evidence="17 18">
    <name type="scientific">Streptosporangium fragile</name>
    <dbReference type="NCBI Taxonomy" id="46186"/>
    <lineage>
        <taxon>Bacteria</taxon>
        <taxon>Bacillati</taxon>
        <taxon>Actinomycetota</taxon>
        <taxon>Actinomycetes</taxon>
        <taxon>Streptosporangiales</taxon>
        <taxon>Streptosporangiaceae</taxon>
        <taxon>Streptosporangium</taxon>
    </lineage>
</organism>
<dbReference type="EC" id="2.4.1.117" evidence="5"/>
<comment type="similarity">
    <text evidence="4">Belongs to the glycosyltransferase 2 family.</text>
</comment>
<evidence type="ECO:0000313" key="18">
    <source>
        <dbReference type="Proteomes" id="UP001500831"/>
    </source>
</evidence>
<feature type="domain" description="GtrA/DPMS transmembrane" evidence="16">
    <location>
        <begin position="271"/>
        <end position="388"/>
    </location>
</feature>
<comment type="subcellular location">
    <subcellularLocation>
        <location evidence="2">Endoplasmic reticulum membrane</location>
        <topology evidence="2">Single-pass membrane protein</topology>
    </subcellularLocation>
    <subcellularLocation>
        <location evidence="1">Membrane</location>
        <topology evidence="1">Multi-pass membrane protein</topology>
    </subcellularLocation>
</comment>
<evidence type="ECO:0000256" key="11">
    <source>
        <dbReference type="ARBA" id="ARBA00022989"/>
    </source>
</evidence>
<comment type="pathway">
    <text evidence="3">Protein modification; protein glycosylation.</text>
</comment>
<evidence type="ECO:0000259" key="16">
    <source>
        <dbReference type="Pfam" id="PF04138"/>
    </source>
</evidence>
<feature type="transmembrane region" description="Helical" evidence="14">
    <location>
        <begin position="268"/>
        <end position="289"/>
    </location>
</feature>
<comment type="caution">
    <text evidence="17">The sequence shown here is derived from an EMBL/GenBank/DDBJ whole genome shotgun (WGS) entry which is preliminary data.</text>
</comment>
<protein>
    <recommendedName>
        <fullName evidence="5">dolichyl-phosphate beta-glucosyltransferase</fullName>
        <ecNumber evidence="5">2.4.1.117</ecNumber>
    </recommendedName>
</protein>